<dbReference type="PANTHER" id="PTHR10139">
    <property type="entry name" value="DOUBLE-STRAND BREAK REPAIR PROTEIN MRE11"/>
    <property type="match status" value="1"/>
</dbReference>
<evidence type="ECO:0000313" key="3">
    <source>
        <dbReference type="Proteomes" id="UP000325315"/>
    </source>
</evidence>
<dbReference type="PANTHER" id="PTHR10139:SF1">
    <property type="entry name" value="DOUBLE-STRAND BREAK REPAIR PROTEIN MRE11"/>
    <property type="match status" value="1"/>
</dbReference>
<dbReference type="GO" id="GO:0035861">
    <property type="term" value="C:site of double-strand break"/>
    <property type="evidence" value="ECO:0007669"/>
    <property type="project" value="TreeGrafter"/>
</dbReference>
<keyword evidence="3" id="KW-1185">Reference proteome</keyword>
<feature type="domain" description="Mre11 DNA-binding" evidence="1">
    <location>
        <begin position="3"/>
        <end position="110"/>
    </location>
</feature>
<accession>A0A5B6VER5</accession>
<comment type="caution">
    <text evidence="2">The sequence shown here is derived from an EMBL/GenBank/DDBJ whole genome shotgun (WGS) entry which is preliminary data.</text>
</comment>
<dbReference type="GO" id="GO:0006303">
    <property type="term" value="P:double-strand break repair via nonhomologous end joining"/>
    <property type="evidence" value="ECO:0007669"/>
    <property type="project" value="TreeGrafter"/>
</dbReference>
<dbReference type="AlphaFoldDB" id="A0A5B6VER5"/>
<dbReference type="Gene3D" id="3.30.110.110">
    <property type="entry name" value="Mre11, capping domain"/>
    <property type="match status" value="1"/>
</dbReference>
<dbReference type="GO" id="GO:0007095">
    <property type="term" value="P:mitotic G2 DNA damage checkpoint signaling"/>
    <property type="evidence" value="ECO:0007669"/>
    <property type="project" value="TreeGrafter"/>
</dbReference>
<dbReference type="GO" id="GO:0000723">
    <property type="term" value="P:telomere maintenance"/>
    <property type="evidence" value="ECO:0007669"/>
    <property type="project" value="TreeGrafter"/>
</dbReference>
<dbReference type="GO" id="GO:0000014">
    <property type="term" value="F:single-stranded DNA endodeoxyribonuclease activity"/>
    <property type="evidence" value="ECO:0007669"/>
    <property type="project" value="TreeGrafter"/>
</dbReference>
<proteinExistence type="predicted"/>
<dbReference type="GO" id="GO:0097552">
    <property type="term" value="P:mitochondrial double-strand break repair via homologous recombination"/>
    <property type="evidence" value="ECO:0007669"/>
    <property type="project" value="TreeGrafter"/>
</dbReference>
<dbReference type="GO" id="GO:0030145">
    <property type="term" value="F:manganese ion binding"/>
    <property type="evidence" value="ECO:0007669"/>
    <property type="project" value="InterPro"/>
</dbReference>
<dbReference type="Proteomes" id="UP000325315">
    <property type="component" value="Unassembled WGS sequence"/>
</dbReference>
<gene>
    <name evidence="2" type="ORF">EPI10_002601</name>
</gene>
<dbReference type="InterPro" id="IPR007281">
    <property type="entry name" value="Mre11_DNA-bd"/>
</dbReference>
<evidence type="ECO:0000259" key="1">
    <source>
        <dbReference type="SMART" id="SM01347"/>
    </source>
</evidence>
<evidence type="ECO:0000313" key="2">
    <source>
        <dbReference type="EMBL" id="KAA3467602.1"/>
    </source>
</evidence>
<name>A0A5B6VER5_9ROSI</name>
<reference evidence="2" key="1">
    <citation type="submission" date="2019-08" db="EMBL/GenBank/DDBJ databases">
        <authorList>
            <person name="Liu F."/>
        </authorList>
    </citation>
    <scope>NUCLEOTIDE SEQUENCE [LARGE SCALE GENOMIC DNA]</scope>
    <source>
        <strain evidence="2">PA1801</strain>
        <tissue evidence="2">Leaf</tissue>
    </source>
</reference>
<dbReference type="OrthoDB" id="30417at2759"/>
<sequence>MVRTKSFVAFIVSDLIEKSNRKAVNGSEPKLPLVRVKVDYSGFMTINPQRFGQKYVGKVANPQDILIFSKASKRSQKEAKIDDSERLRPEELNQQNIDAWVAENNLVSAFTVSFSS</sequence>
<dbReference type="GO" id="GO:0030870">
    <property type="term" value="C:Mre11 complex"/>
    <property type="evidence" value="ECO:0007669"/>
    <property type="project" value="TreeGrafter"/>
</dbReference>
<dbReference type="GO" id="GO:0000724">
    <property type="term" value="P:double-strand break repair via homologous recombination"/>
    <property type="evidence" value="ECO:0007669"/>
    <property type="project" value="TreeGrafter"/>
</dbReference>
<dbReference type="EMBL" id="SMMG02000007">
    <property type="protein sequence ID" value="KAA3467602.1"/>
    <property type="molecule type" value="Genomic_DNA"/>
</dbReference>
<protein>
    <submittedName>
        <fullName evidence="2">Double-strand break repair protein MRE11</fullName>
    </submittedName>
</protein>
<dbReference type="Pfam" id="PF04152">
    <property type="entry name" value="Mre11_DNA_bind"/>
    <property type="match status" value="1"/>
</dbReference>
<organism evidence="2 3">
    <name type="scientific">Gossypium australe</name>
    <dbReference type="NCBI Taxonomy" id="47621"/>
    <lineage>
        <taxon>Eukaryota</taxon>
        <taxon>Viridiplantae</taxon>
        <taxon>Streptophyta</taxon>
        <taxon>Embryophyta</taxon>
        <taxon>Tracheophyta</taxon>
        <taxon>Spermatophyta</taxon>
        <taxon>Magnoliopsida</taxon>
        <taxon>eudicotyledons</taxon>
        <taxon>Gunneridae</taxon>
        <taxon>Pentapetalae</taxon>
        <taxon>rosids</taxon>
        <taxon>malvids</taxon>
        <taxon>Malvales</taxon>
        <taxon>Malvaceae</taxon>
        <taxon>Malvoideae</taxon>
        <taxon>Gossypium</taxon>
    </lineage>
</organism>
<dbReference type="InterPro" id="IPR038487">
    <property type="entry name" value="Mre11_capping_dom"/>
</dbReference>
<dbReference type="GO" id="GO:0042138">
    <property type="term" value="P:meiotic DNA double-strand break formation"/>
    <property type="evidence" value="ECO:0007669"/>
    <property type="project" value="TreeGrafter"/>
</dbReference>
<dbReference type="SMART" id="SM01347">
    <property type="entry name" value="Mre11_DNA_bind"/>
    <property type="match status" value="1"/>
</dbReference>